<organism evidence="2 3">
    <name type="scientific">Trichocladium antarcticum</name>
    <dbReference type="NCBI Taxonomy" id="1450529"/>
    <lineage>
        <taxon>Eukaryota</taxon>
        <taxon>Fungi</taxon>
        <taxon>Dikarya</taxon>
        <taxon>Ascomycota</taxon>
        <taxon>Pezizomycotina</taxon>
        <taxon>Sordariomycetes</taxon>
        <taxon>Sordariomycetidae</taxon>
        <taxon>Sordariales</taxon>
        <taxon>Chaetomiaceae</taxon>
        <taxon>Trichocladium</taxon>
    </lineage>
</organism>
<gene>
    <name evidence="2" type="ORF">BT67DRAFT_158261</name>
</gene>
<feature type="compositionally biased region" description="Pro residues" evidence="1">
    <location>
        <begin position="67"/>
        <end position="77"/>
    </location>
</feature>
<feature type="compositionally biased region" description="Basic residues" evidence="1">
    <location>
        <begin position="323"/>
        <end position="335"/>
    </location>
</feature>
<name>A0AAN6UE52_9PEZI</name>
<evidence type="ECO:0000313" key="3">
    <source>
        <dbReference type="Proteomes" id="UP001304895"/>
    </source>
</evidence>
<feature type="region of interest" description="Disordered" evidence="1">
    <location>
        <begin position="1"/>
        <end position="141"/>
    </location>
</feature>
<dbReference type="Proteomes" id="UP001304895">
    <property type="component" value="Unassembled WGS sequence"/>
</dbReference>
<feature type="compositionally biased region" description="Low complexity" evidence="1">
    <location>
        <begin position="337"/>
        <end position="355"/>
    </location>
</feature>
<feature type="region of interest" description="Disordered" evidence="1">
    <location>
        <begin position="173"/>
        <end position="196"/>
    </location>
</feature>
<dbReference type="AlphaFoldDB" id="A0AAN6UE52"/>
<evidence type="ECO:0000256" key="1">
    <source>
        <dbReference type="SAM" id="MobiDB-lite"/>
    </source>
</evidence>
<keyword evidence="3" id="KW-1185">Reference proteome</keyword>
<protein>
    <submittedName>
        <fullName evidence="2">Uncharacterized protein</fullName>
    </submittedName>
</protein>
<dbReference type="EMBL" id="MU853425">
    <property type="protein sequence ID" value="KAK4131352.1"/>
    <property type="molecule type" value="Genomic_DNA"/>
</dbReference>
<feature type="compositionally biased region" description="Polar residues" evidence="1">
    <location>
        <begin position="94"/>
        <end position="118"/>
    </location>
</feature>
<feature type="compositionally biased region" description="Basic and acidic residues" evidence="1">
    <location>
        <begin position="41"/>
        <end position="53"/>
    </location>
</feature>
<accession>A0AAN6UE52</accession>
<feature type="region of interest" description="Disordered" evidence="1">
    <location>
        <begin position="221"/>
        <end position="243"/>
    </location>
</feature>
<proteinExistence type="predicted"/>
<feature type="region of interest" description="Disordered" evidence="1">
    <location>
        <begin position="321"/>
        <end position="364"/>
    </location>
</feature>
<evidence type="ECO:0000313" key="2">
    <source>
        <dbReference type="EMBL" id="KAK4131352.1"/>
    </source>
</evidence>
<reference evidence="2" key="2">
    <citation type="submission" date="2023-05" db="EMBL/GenBank/DDBJ databases">
        <authorList>
            <consortium name="Lawrence Berkeley National Laboratory"/>
            <person name="Steindorff A."/>
            <person name="Hensen N."/>
            <person name="Bonometti L."/>
            <person name="Westerberg I."/>
            <person name="Brannstrom I.O."/>
            <person name="Guillou S."/>
            <person name="Cros-Aarteil S."/>
            <person name="Calhoun S."/>
            <person name="Haridas S."/>
            <person name="Kuo A."/>
            <person name="Mondo S."/>
            <person name="Pangilinan J."/>
            <person name="Riley R."/>
            <person name="Labutti K."/>
            <person name="Andreopoulos B."/>
            <person name="Lipzen A."/>
            <person name="Chen C."/>
            <person name="Yanf M."/>
            <person name="Daum C."/>
            <person name="Ng V."/>
            <person name="Clum A."/>
            <person name="Ohm R."/>
            <person name="Martin F."/>
            <person name="Silar P."/>
            <person name="Natvig D."/>
            <person name="Lalanne C."/>
            <person name="Gautier V."/>
            <person name="Ament-Velasquez S.L."/>
            <person name="Kruys A."/>
            <person name="Hutchinson M.I."/>
            <person name="Powell A.J."/>
            <person name="Barry K."/>
            <person name="Miller A.N."/>
            <person name="Grigoriev I.V."/>
            <person name="Debuchy R."/>
            <person name="Gladieux P."/>
            <person name="Thoren M.H."/>
            <person name="Johannesson H."/>
        </authorList>
    </citation>
    <scope>NUCLEOTIDE SEQUENCE</scope>
    <source>
        <strain evidence="2">CBS 123565</strain>
    </source>
</reference>
<sequence>MYGHFPYLRVGPAAREDSCGQAQLPPGGNASEGEQTPVPKFEVEDGLRQDHQHHQQKQHNASFTPPTTTPPPGPPGQSSPGRAFEGSAHRLSRHNLQQLNRASHAQLPTQPTRLSRSSPPGLPGLTESPVFLPLTEPGADDQSHRYIAPWLPVWLQDINESIEIDEEYLRKPDDAALDAEQSRQANGPLRSGLPSTRAADPRVEAMVASGTQCNVRAARELRPTPTPSQPTPGSGPSAHPAVMEADPDWAMPMSDLEAAADDDDDGEAGLDAMRDWTAPAGRAISLRHASGPGGIRKYSVGTVALRYQLSSDAAMRCANVVRSRPRMRRRRKTRHGSGPSSAVTSPVVSPAARSPVLPPHFLPP</sequence>
<comment type="caution">
    <text evidence="2">The sequence shown here is derived from an EMBL/GenBank/DDBJ whole genome shotgun (WGS) entry which is preliminary data.</text>
</comment>
<reference evidence="2" key="1">
    <citation type="journal article" date="2023" name="Mol. Phylogenet. Evol.">
        <title>Genome-scale phylogeny and comparative genomics of the fungal order Sordariales.</title>
        <authorList>
            <person name="Hensen N."/>
            <person name="Bonometti L."/>
            <person name="Westerberg I."/>
            <person name="Brannstrom I.O."/>
            <person name="Guillou S."/>
            <person name="Cros-Aarteil S."/>
            <person name="Calhoun S."/>
            <person name="Haridas S."/>
            <person name="Kuo A."/>
            <person name="Mondo S."/>
            <person name="Pangilinan J."/>
            <person name="Riley R."/>
            <person name="LaButti K."/>
            <person name="Andreopoulos B."/>
            <person name="Lipzen A."/>
            <person name="Chen C."/>
            <person name="Yan M."/>
            <person name="Daum C."/>
            <person name="Ng V."/>
            <person name="Clum A."/>
            <person name="Steindorff A."/>
            <person name="Ohm R.A."/>
            <person name="Martin F."/>
            <person name="Silar P."/>
            <person name="Natvig D.O."/>
            <person name="Lalanne C."/>
            <person name="Gautier V."/>
            <person name="Ament-Velasquez S.L."/>
            <person name="Kruys A."/>
            <person name="Hutchinson M.I."/>
            <person name="Powell A.J."/>
            <person name="Barry K."/>
            <person name="Miller A.N."/>
            <person name="Grigoriev I.V."/>
            <person name="Debuchy R."/>
            <person name="Gladieux P."/>
            <person name="Hiltunen Thoren M."/>
            <person name="Johannesson H."/>
        </authorList>
    </citation>
    <scope>NUCLEOTIDE SEQUENCE</scope>
    <source>
        <strain evidence="2">CBS 123565</strain>
    </source>
</reference>